<evidence type="ECO:0000256" key="3">
    <source>
        <dbReference type="ARBA" id="ARBA00022670"/>
    </source>
</evidence>
<evidence type="ECO:0000256" key="5">
    <source>
        <dbReference type="ARBA" id="ARBA00023180"/>
    </source>
</evidence>
<accession>A0A314UQ42</accession>
<dbReference type="PANTHER" id="PTHR11802:SF281">
    <property type="entry name" value="CARBOXYPEPTIDASE"/>
    <property type="match status" value="1"/>
</dbReference>
<dbReference type="SUPFAM" id="SSF53474">
    <property type="entry name" value="alpha/beta-Hydrolases"/>
    <property type="match status" value="1"/>
</dbReference>
<dbReference type="InterPro" id="IPR033124">
    <property type="entry name" value="Ser_caboxypep_his_AS"/>
</dbReference>
<evidence type="ECO:0000313" key="8">
    <source>
        <dbReference type="Proteomes" id="UP000250321"/>
    </source>
</evidence>
<dbReference type="Pfam" id="PF00450">
    <property type="entry name" value="Peptidase_S10"/>
    <property type="match status" value="2"/>
</dbReference>
<dbReference type="InterPro" id="IPR029058">
    <property type="entry name" value="AB_hydrolase_fold"/>
</dbReference>
<feature type="chain" id="PRO_5016389041" evidence="6">
    <location>
        <begin position="20"/>
        <end position="427"/>
    </location>
</feature>
<evidence type="ECO:0000256" key="1">
    <source>
        <dbReference type="ARBA" id="ARBA00009431"/>
    </source>
</evidence>
<evidence type="ECO:0000256" key="6">
    <source>
        <dbReference type="SAM" id="SignalP"/>
    </source>
</evidence>
<dbReference type="GO" id="GO:0006508">
    <property type="term" value="P:proteolysis"/>
    <property type="evidence" value="ECO:0007669"/>
    <property type="project" value="UniProtKB-KW"/>
</dbReference>
<comment type="similarity">
    <text evidence="1">Belongs to the peptidase S10 family.</text>
</comment>
<keyword evidence="2 7" id="KW-0121">Carboxypeptidase</keyword>
<dbReference type="Gene3D" id="3.40.50.11320">
    <property type="match status" value="1"/>
</dbReference>
<dbReference type="EMBL" id="PJQY01003261">
    <property type="protein sequence ID" value="PQM38916.1"/>
    <property type="molecule type" value="Genomic_DNA"/>
</dbReference>
<dbReference type="Gene3D" id="3.40.50.1820">
    <property type="entry name" value="alpha/beta hydrolase"/>
    <property type="match status" value="1"/>
</dbReference>
<protein>
    <submittedName>
        <fullName evidence="7">Serine carboxypeptidase-like 45</fullName>
    </submittedName>
</protein>
<dbReference type="FunFam" id="3.40.50.1820:FF:000912">
    <property type="entry name" value="Uncharacterized protein"/>
    <property type="match status" value="1"/>
</dbReference>
<evidence type="ECO:0000256" key="4">
    <source>
        <dbReference type="ARBA" id="ARBA00022801"/>
    </source>
</evidence>
<dbReference type="AlphaFoldDB" id="A0A314UQ42"/>
<gene>
    <name evidence="7" type="ORF">Pyn_29448</name>
</gene>
<keyword evidence="5" id="KW-0325">Glycoprotein</keyword>
<name>A0A314UQ42_PRUYE</name>
<dbReference type="OrthoDB" id="443318at2759"/>
<reference evidence="7 8" key="1">
    <citation type="submission" date="2018-02" db="EMBL/GenBank/DDBJ databases">
        <title>Draft genome of wild Prunus yedoensis var. nudiflora.</title>
        <authorList>
            <person name="Baek S."/>
            <person name="Kim J.-H."/>
            <person name="Choi K."/>
            <person name="Kim G.-B."/>
            <person name="Cho A."/>
            <person name="Jang H."/>
            <person name="Shin C.-H."/>
            <person name="Yu H.-J."/>
            <person name="Mun J.-H."/>
        </authorList>
    </citation>
    <scope>NUCLEOTIDE SEQUENCE [LARGE SCALE GENOMIC DNA]</scope>
    <source>
        <strain evidence="8">cv. Jeju island</strain>
        <tissue evidence="7">Leaf</tissue>
    </source>
</reference>
<dbReference type="Proteomes" id="UP000250321">
    <property type="component" value="Unassembled WGS sequence"/>
</dbReference>
<keyword evidence="3" id="KW-0645">Protease</keyword>
<dbReference type="GO" id="GO:0005773">
    <property type="term" value="C:vacuole"/>
    <property type="evidence" value="ECO:0007669"/>
    <property type="project" value="TreeGrafter"/>
</dbReference>
<feature type="signal peptide" evidence="6">
    <location>
        <begin position="1"/>
        <end position="19"/>
    </location>
</feature>
<proteinExistence type="inferred from homology"/>
<sequence>MERQQWSILLTICATLIQAFLTANSFPEADKITSLPGQPQVSFQQYAGYVTVDENQQRALFYYFVEAETDAASKPLVLWLNGGPGCSSVGAGAFIEHGPFKPSGDILLKNNFSWNKEANMLYLESPAGVGFSYSSNQSFYGYVDDAITANDNLVFLERWLTNSQSSRTGISSSQERAMEVTIPLINTGHYVPDLARLVVESKLNFNLKGIAIGNPLLDFNNDFNSVAEYYWSHGLISDATFESFTSVCNYSQILRQMINTGTLSPTCAAVYNQVQTEVSDFIDQYDVTLDVCLSSAAAQSRKLTQLCRQVSSAKPGNINASCFGLPFPVWNPILVYSGDQDSVLPLTGTRAAVDGLAEFLELNTTVPYRVWFEEKQVAGWTEVYGDVLSFATIRGAGHTAPYTQPERSLLLFSSFVGGKPLPEARTH</sequence>
<evidence type="ECO:0000313" key="7">
    <source>
        <dbReference type="EMBL" id="PQM38916.1"/>
    </source>
</evidence>
<organism evidence="7 8">
    <name type="scientific">Prunus yedoensis var. nudiflora</name>
    <dbReference type="NCBI Taxonomy" id="2094558"/>
    <lineage>
        <taxon>Eukaryota</taxon>
        <taxon>Viridiplantae</taxon>
        <taxon>Streptophyta</taxon>
        <taxon>Embryophyta</taxon>
        <taxon>Tracheophyta</taxon>
        <taxon>Spermatophyta</taxon>
        <taxon>Magnoliopsida</taxon>
        <taxon>eudicotyledons</taxon>
        <taxon>Gunneridae</taxon>
        <taxon>Pentapetalae</taxon>
        <taxon>rosids</taxon>
        <taxon>fabids</taxon>
        <taxon>Rosales</taxon>
        <taxon>Rosaceae</taxon>
        <taxon>Amygdaloideae</taxon>
        <taxon>Amygdaleae</taxon>
        <taxon>Prunus</taxon>
    </lineage>
</organism>
<comment type="caution">
    <text evidence="7">The sequence shown here is derived from an EMBL/GenBank/DDBJ whole genome shotgun (WGS) entry which is preliminary data.</text>
</comment>
<keyword evidence="6" id="KW-0732">Signal</keyword>
<keyword evidence="4" id="KW-0378">Hydrolase</keyword>
<dbReference type="GO" id="GO:0004185">
    <property type="term" value="F:serine-type carboxypeptidase activity"/>
    <property type="evidence" value="ECO:0007669"/>
    <property type="project" value="InterPro"/>
</dbReference>
<dbReference type="PANTHER" id="PTHR11802">
    <property type="entry name" value="SERINE PROTEASE FAMILY S10 SERINE CARBOXYPEPTIDASE"/>
    <property type="match status" value="1"/>
</dbReference>
<keyword evidence="8" id="KW-1185">Reference proteome</keyword>
<dbReference type="InterPro" id="IPR001563">
    <property type="entry name" value="Peptidase_S10"/>
</dbReference>
<evidence type="ECO:0000256" key="2">
    <source>
        <dbReference type="ARBA" id="ARBA00022645"/>
    </source>
</evidence>
<dbReference type="PRINTS" id="PR00724">
    <property type="entry name" value="CRBOXYPTASEC"/>
</dbReference>
<dbReference type="PROSITE" id="PS00560">
    <property type="entry name" value="CARBOXYPEPT_SER_HIS"/>
    <property type="match status" value="1"/>
</dbReference>